<evidence type="ECO:0000313" key="8">
    <source>
        <dbReference type="Proteomes" id="UP000784294"/>
    </source>
</evidence>
<dbReference type="EMBL" id="CAAALY010022732">
    <property type="protein sequence ID" value="VEL14909.1"/>
    <property type="molecule type" value="Genomic_DNA"/>
</dbReference>
<keyword evidence="1" id="KW-0479">Metal-binding</keyword>
<dbReference type="AlphaFoldDB" id="A0A3S5A8Z2"/>
<dbReference type="GO" id="GO:0008270">
    <property type="term" value="F:zinc ion binding"/>
    <property type="evidence" value="ECO:0007669"/>
    <property type="project" value="UniProtKB-KW"/>
</dbReference>
<reference evidence="7" key="1">
    <citation type="submission" date="2018-11" db="EMBL/GenBank/DDBJ databases">
        <authorList>
            <consortium name="Pathogen Informatics"/>
        </authorList>
    </citation>
    <scope>NUCLEOTIDE SEQUENCE</scope>
</reference>
<evidence type="ECO:0000256" key="1">
    <source>
        <dbReference type="ARBA" id="ARBA00022723"/>
    </source>
</evidence>
<organism evidence="7 8">
    <name type="scientific">Protopolystoma xenopodis</name>
    <dbReference type="NCBI Taxonomy" id="117903"/>
    <lineage>
        <taxon>Eukaryota</taxon>
        <taxon>Metazoa</taxon>
        <taxon>Spiralia</taxon>
        <taxon>Lophotrochozoa</taxon>
        <taxon>Platyhelminthes</taxon>
        <taxon>Monogenea</taxon>
        <taxon>Polyopisthocotylea</taxon>
        <taxon>Polystomatidea</taxon>
        <taxon>Polystomatidae</taxon>
        <taxon>Protopolystoma</taxon>
    </lineage>
</organism>
<evidence type="ECO:0000313" key="7">
    <source>
        <dbReference type="EMBL" id="VEL14909.1"/>
    </source>
</evidence>
<dbReference type="InterPro" id="IPR007588">
    <property type="entry name" value="Znf_FLYWCH"/>
</dbReference>
<dbReference type="OrthoDB" id="6159439at2759"/>
<sequence length="374" mass="40355">MVHPRADWLEAPSTGPAASRQAELPYLACKLSLSVLSRCLWLLLPSSRLNGPCPGWTLAISTTQTAQLTVPATGPSGLIDLVTFFAPVVVWPFSEMSEPVQMAGESIPYPSNEGELTRTDDRLAHSPDSVDALKEGLVAESLCQLKLDESEARSGGAEKSSASIGGLREESECSLDVSLSHPTTEFVEERKRKKPDPKASIDNVWNMMTVRVGYDITRKVSPNTLPVSGERSLVVDGFKFTKSRDGMGDRVFWRCSRRECKATAVTVSDRVEHVRSIHTHDPPLAGEFFAADSTDSHLQEVRLSGSPGNLLWHNCGNQSGVGTAALQRPSVIRNCSSAACTFGARFIGRTSKGPNHSSGPVVVLESEDAHKSAS</sequence>
<dbReference type="InterPro" id="IPR013087">
    <property type="entry name" value="Znf_C2H2_type"/>
</dbReference>
<dbReference type="Pfam" id="PF04500">
    <property type="entry name" value="FLYWCH"/>
    <property type="match status" value="1"/>
</dbReference>
<evidence type="ECO:0000256" key="5">
    <source>
        <dbReference type="SAM" id="MobiDB-lite"/>
    </source>
</evidence>
<accession>A0A3S5A8Z2</accession>
<feature type="domain" description="C2H2-type" evidence="6">
    <location>
        <begin position="253"/>
        <end position="283"/>
    </location>
</feature>
<proteinExistence type="predicted"/>
<evidence type="ECO:0000256" key="3">
    <source>
        <dbReference type="ARBA" id="ARBA00022833"/>
    </source>
</evidence>
<gene>
    <name evidence="7" type="ORF">PXEA_LOCUS8349</name>
</gene>
<keyword evidence="3" id="KW-0862">Zinc</keyword>
<dbReference type="PROSITE" id="PS50157">
    <property type="entry name" value="ZINC_FINGER_C2H2_2"/>
    <property type="match status" value="1"/>
</dbReference>
<dbReference type="Gene3D" id="2.20.25.240">
    <property type="match status" value="1"/>
</dbReference>
<evidence type="ECO:0000256" key="4">
    <source>
        <dbReference type="PROSITE-ProRule" id="PRU00042"/>
    </source>
</evidence>
<protein>
    <recommendedName>
        <fullName evidence="6">C2H2-type domain-containing protein</fullName>
    </recommendedName>
</protein>
<evidence type="ECO:0000256" key="2">
    <source>
        <dbReference type="ARBA" id="ARBA00022771"/>
    </source>
</evidence>
<name>A0A3S5A8Z2_9PLAT</name>
<feature type="region of interest" description="Disordered" evidence="5">
    <location>
        <begin position="351"/>
        <end position="374"/>
    </location>
</feature>
<dbReference type="Proteomes" id="UP000784294">
    <property type="component" value="Unassembled WGS sequence"/>
</dbReference>
<comment type="caution">
    <text evidence="7">The sequence shown here is derived from an EMBL/GenBank/DDBJ whole genome shotgun (WGS) entry which is preliminary data.</text>
</comment>
<keyword evidence="8" id="KW-1185">Reference proteome</keyword>
<keyword evidence="2 4" id="KW-0863">Zinc-finger</keyword>
<evidence type="ECO:0000259" key="6">
    <source>
        <dbReference type="PROSITE" id="PS50157"/>
    </source>
</evidence>